<sequence>MFSTALPTCFKLADLGCSSGPNTLLFVSEFVDVVYELCQQLNCKLPEFQVFLNDLPGNDFNAVFKSLPFLYDKFGKEKRDLYGQHCFITGVPGSFYHRLFPSKSLHFFHSSYSLHWLSKVPEGISNNKGNIYMAKASPPNVFKAYLEQFQKDFSLFLRLRSEEIIQGGRVVLTFIGRSIDDPRSKDCCLYWELLAKSLLDLAAKGLVVEADIHTFNLPYYNPYEGEVREIIKMEGSFDIDKLETFAINWDANDDISNKDFVFEKDQCGRNVANIVRAVAEPMLVSHFGDDIMDELFKRYAEYVGEYLCVEKTKHINIVLTMTKKGDIDEEENSDSGANDSDGGSADSDAVDEDLMASDTNNDAITGNEVAVTGEAEAAADAAVIGDEDVVTAAEAELMNDMSNATEGIMVSDTSIAERSITRNSSRLQQKSRWMSDYVCSHQRYEEENEINMAVMQVNDGIIQLLHCRTQEQIANLMTKALKVETFQKLREELGKTVLSKARPILEDTIKDMFSTALPTCFKRADLGCSSGPNTLLFVSEIMDVVYELCQQQNCKLPEFQVFLNDLPWNDFNAVFKSLPFLYDKLGKEKGDLYGQHCFFLFVYCNLRFFAITRLEIDIKFTSKDMDTNWFNALFDEHYENVMNNVGRYVSDGFAGISSASGFGDSFGDRYSGQDVAFNKFDSHPDFVPQDIFPDVAPQSQTSGHQRPSRMDYIRDGIANSLIGQ</sequence>
<dbReference type="EMBL" id="JAAWWB010000037">
    <property type="protein sequence ID" value="KAG6738373.1"/>
    <property type="molecule type" value="Genomic_DNA"/>
</dbReference>
<dbReference type="AlphaFoldDB" id="A0A8X7XQQ0"/>
<feature type="region of interest" description="Disordered" evidence="1">
    <location>
        <begin position="326"/>
        <end position="349"/>
    </location>
</feature>
<name>A0A8X7XQQ0_POPTO</name>
<feature type="compositionally biased region" description="Low complexity" evidence="1">
    <location>
        <begin position="334"/>
        <end position="347"/>
    </location>
</feature>
<dbReference type="Proteomes" id="UP000886885">
    <property type="component" value="Chromosome 19A"/>
</dbReference>
<protein>
    <submittedName>
        <fullName evidence="2">Uncharacterized protein</fullName>
    </submittedName>
</protein>
<dbReference type="GO" id="GO:0008168">
    <property type="term" value="F:methyltransferase activity"/>
    <property type="evidence" value="ECO:0007669"/>
    <property type="project" value="InterPro"/>
</dbReference>
<evidence type="ECO:0000313" key="3">
    <source>
        <dbReference type="Proteomes" id="UP000886885"/>
    </source>
</evidence>
<reference evidence="2" key="1">
    <citation type="journal article" date="2020" name="bioRxiv">
        <title>Hybrid origin of Populus tomentosa Carr. identified through genome sequencing and phylogenomic analysis.</title>
        <authorList>
            <person name="An X."/>
            <person name="Gao K."/>
            <person name="Chen Z."/>
            <person name="Li J."/>
            <person name="Yang X."/>
            <person name="Yang X."/>
            <person name="Zhou J."/>
            <person name="Guo T."/>
            <person name="Zhao T."/>
            <person name="Huang S."/>
            <person name="Miao D."/>
            <person name="Khan W.U."/>
            <person name="Rao P."/>
            <person name="Ye M."/>
            <person name="Lei B."/>
            <person name="Liao W."/>
            <person name="Wang J."/>
            <person name="Ji L."/>
            <person name="Li Y."/>
            <person name="Guo B."/>
            <person name="Mustafa N.S."/>
            <person name="Li S."/>
            <person name="Yun Q."/>
            <person name="Keller S.R."/>
            <person name="Mao J."/>
            <person name="Zhang R."/>
            <person name="Strauss S.H."/>
        </authorList>
    </citation>
    <scope>NUCLEOTIDE SEQUENCE</scope>
    <source>
        <strain evidence="2">GM15</strain>
        <tissue evidence="2">Leaf</tissue>
    </source>
</reference>
<keyword evidence="3" id="KW-1185">Reference proteome</keyword>
<dbReference type="OrthoDB" id="1721964at2759"/>
<evidence type="ECO:0000313" key="2">
    <source>
        <dbReference type="EMBL" id="KAG6738373.1"/>
    </source>
</evidence>
<dbReference type="InterPro" id="IPR005299">
    <property type="entry name" value="MeTrfase_7"/>
</dbReference>
<comment type="caution">
    <text evidence="2">The sequence shown here is derived from an EMBL/GenBank/DDBJ whole genome shotgun (WGS) entry which is preliminary data.</text>
</comment>
<proteinExistence type="predicted"/>
<accession>A0A8X7XQQ0</accession>
<organism evidence="2 3">
    <name type="scientific">Populus tomentosa</name>
    <name type="common">Chinese white poplar</name>
    <dbReference type="NCBI Taxonomy" id="118781"/>
    <lineage>
        <taxon>Eukaryota</taxon>
        <taxon>Viridiplantae</taxon>
        <taxon>Streptophyta</taxon>
        <taxon>Embryophyta</taxon>
        <taxon>Tracheophyta</taxon>
        <taxon>Spermatophyta</taxon>
        <taxon>Magnoliopsida</taxon>
        <taxon>eudicotyledons</taxon>
        <taxon>Gunneridae</taxon>
        <taxon>Pentapetalae</taxon>
        <taxon>rosids</taxon>
        <taxon>fabids</taxon>
        <taxon>Malpighiales</taxon>
        <taxon>Salicaceae</taxon>
        <taxon>Saliceae</taxon>
        <taxon>Populus</taxon>
    </lineage>
</organism>
<evidence type="ECO:0000256" key="1">
    <source>
        <dbReference type="SAM" id="MobiDB-lite"/>
    </source>
</evidence>
<dbReference type="Pfam" id="PF03492">
    <property type="entry name" value="Methyltransf_7"/>
    <property type="match status" value="2"/>
</dbReference>
<gene>
    <name evidence="2" type="ORF">POTOM_057988</name>
</gene>
<dbReference type="PANTHER" id="PTHR31009">
    <property type="entry name" value="S-ADENOSYL-L-METHIONINE:CARBOXYL METHYLTRANSFERASE FAMILY PROTEIN"/>
    <property type="match status" value="1"/>
</dbReference>